<evidence type="ECO:0000313" key="1">
    <source>
        <dbReference type="EMBL" id="KAJ8708154.1"/>
    </source>
</evidence>
<evidence type="ECO:0000313" key="2">
    <source>
        <dbReference type="Proteomes" id="UP001231649"/>
    </source>
</evidence>
<keyword evidence="2" id="KW-1185">Reference proteome</keyword>
<accession>A0ACC2Q4S2</accession>
<gene>
    <name evidence="1" type="ORF">PYW08_010520</name>
</gene>
<dbReference type="EMBL" id="CM056802">
    <property type="protein sequence ID" value="KAJ8708154.1"/>
    <property type="molecule type" value="Genomic_DNA"/>
</dbReference>
<name>A0ACC2Q4S2_9NEOP</name>
<organism evidence="1 2">
    <name type="scientific">Mythimna loreyi</name>
    <dbReference type="NCBI Taxonomy" id="667449"/>
    <lineage>
        <taxon>Eukaryota</taxon>
        <taxon>Metazoa</taxon>
        <taxon>Ecdysozoa</taxon>
        <taxon>Arthropoda</taxon>
        <taxon>Hexapoda</taxon>
        <taxon>Insecta</taxon>
        <taxon>Pterygota</taxon>
        <taxon>Neoptera</taxon>
        <taxon>Endopterygota</taxon>
        <taxon>Lepidoptera</taxon>
        <taxon>Glossata</taxon>
        <taxon>Ditrysia</taxon>
        <taxon>Noctuoidea</taxon>
        <taxon>Noctuidae</taxon>
        <taxon>Noctuinae</taxon>
        <taxon>Hadenini</taxon>
        <taxon>Mythimna</taxon>
    </lineage>
</organism>
<comment type="caution">
    <text evidence="1">The sequence shown here is derived from an EMBL/GenBank/DDBJ whole genome shotgun (WGS) entry which is preliminary data.</text>
</comment>
<reference evidence="1" key="1">
    <citation type="submission" date="2023-03" db="EMBL/GenBank/DDBJ databases">
        <title>Chromosome-level genomes of two armyworms, Mythimna separata and Mythimna loreyi, provide insights into the biosynthesis and reception of sex pheromones.</title>
        <authorList>
            <person name="Zhao H."/>
        </authorList>
    </citation>
    <scope>NUCLEOTIDE SEQUENCE</scope>
    <source>
        <strain evidence="1">BeijingLab</strain>
    </source>
</reference>
<dbReference type="Proteomes" id="UP001231649">
    <property type="component" value="Chromosome 26"/>
</dbReference>
<sequence length="382" mass="44714">MYYSGIDKDICFEQFVAEFKLTARTNEWLEKDYALILGVYLHGPAQYFFRYTYHDDMEFATLCELLRSEFPCECFNCKHRAALEVCVMEENPMLCGEGGPSSVLNEDDNAVLYSSMTDDPQNDEPSDDDDDQSCNVSSQEDEDDQGCGVSSHDDIDDQGCDVSGQISDETATEDTDEDRSPGVFSPIIISSVYIPENQDTFFTKSENDHEDVSKGNYDDDSHNFENKYVETKSFLQNETKEMTQVIIKEVDHSPMIIYEVDRFDFSGLYNKLAHRVPCKTKKCMEQKGMATRKSSRNVHIFHRIKFKTQRCMARKSMARRKSVHHENLNKIKSQLLNCEYYCNKFKKQFFLSKHKFWKFYKKKLDVIFYNYKVRKRFTLRNL</sequence>
<proteinExistence type="predicted"/>
<protein>
    <submittedName>
        <fullName evidence="1">Uncharacterized protein</fullName>
    </submittedName>
</protein>